<evidence type="ECO:0000313" key="11">
    <source>
        <dbReference type="EMBL" id="KAJ8933843.1"/>
    </source>
</evidence>
<dbReference type="GO" id="GO:0005829">
    <property type="term" value="C:cytosol"/>
    <property type="evidence" value="ECO:0007669"/>
    <property type="project" value="TreeGrafter"/>
</dbReference>
<dbReference type="EMBL" id="JANEYF010003809">
    <property type="protein sequence ID" value="KAJ8933843.1"/>
    <property type="molecule type" value="Genomic_DNA"/>
</dbReference>
<dbReference type="InterPro" id="IPR018095">
    <property type="entry name" value="Thymidylate_kin_CS"/>
</dbReference>
<evidence type="ECO:0000256" key="6">
    <source>
        <dbReference type="ARBA" id="ARBA00022727"/>
    </source>
</evidence>
<dbReference type="SUPFAM" id="SSF52540">
    <property type="entry name" value="P-loop containing nucleoside triphosphate hydrolases"/>
    <property type="match status" value="1"/>
</dbReference>
<evidence type="ECO:0000259" key="10">
    <source>
        <dbReference type="Pfam" id="PF02223"/>
    </source>
</evidence>
<keyword evidence="6" id="KW-0545">Nucleotide biosynthesis</keyword>
<dbReference type="Gene3D" id="3.40.50.300">
    <property type="entry name" value="P-loop containing nucleotide triphosphate hydrolases"/>
    <property type="match status" value="1"/>
</dbReference>
<dbReference type="Proteomes" id="UP001162156">
    <property type="component" value="Unassembled WGS sequence"/>
</dbReference>
<comment type="similarity">
    <text evidence="2">Belongs to the thymidylate kinase family.</text>
</comment>
<accession>A0AAV8X5F7</accession>
<dbReference type="CDD" id="cd01672">
    <property type="entry name" value="TMPK"/>
    <property type="match status" value="1"/>
</dbReference>
<gene>
    <name evidence="11" type="ORF">NQ314_013765</name>
</gene>
<dbReference type="InterPro" id="IPR027417">
    <property type="entry name" value="P-loop_NTPase"/>
</dbReference>
<dbReference type="GO" id="GO:0004798">
    <property type="term" value="F:dTMP kinase activity"/>
    <property type="evidence" value="ECO:0007669"/>
    <property type="project" value="UniProtKB-EC"/>
</dbReference>
<dbReference type="GO" id="GO:0006227">
    <property type="term" value="P:dUDP biosynthetic process"/>
    <property type="evidence" value="ECO:0007669"/>
    <property type="project" value="TreeGrafter"/>
</dbReference>
<dbReference type="GO" id="GO:0006233">
    <property type="term" value="P:dTDP biosynthetic process"/>
    <property type="evidence" value="ECO:0007669"/>
    <property type="project" value="InterPro"/>
</dbReference>
<evidence type="ECO:0000256" key="8">
    <source>
        <dbReference type="ARBA" id="ARBA00022777"/>
    </source>
</evidence>
<comment type="caution">
    <text evidence="11">The sequence shown here is derived from an EMBL/GenBank/DDBJ whole genome shotgun (WGS) entry which is preliminary data.</text>
</comment>
<keyword evidence="12" id="KW-1185">Reference proteome</keyword>
<keyword evidence="7" id="KW-0547">Nucleotide-binding</keyword>
<dbReference type="InterPro" id="IPR039430">
    <property type="entry name" value="Thymidylate_kin-like_dom"/>
</dbReference>
<evidence type="ECO:0000256" key="3">
    <source>
        <dbReference type="ARBA" id="ARBA00012980"/>
    </source>
</evidence>
<name>A0AAV8X5F7_9CUCU</name>
<dbReference type="PANTHER" id="PTHR10344:SF1">
    <property type="entry name" value="THYMIDYLATE KINASE"/>
    <property type="match status" value="1"/>
</dbReference>
<keyword evidence="9" id="KW-0067">ATP-binding</keyword>
<dbReference type="PROSITE" id="PS01331">
    <property type="entry name" value="THYMIDYLATE_KINASE"/>
    <property type="match status" value="1"/>
</dbReference>
<dbReference type="FunFam" id="3.40.50.300:FF:000679">
    <property type="entry name" value="Thymidylate kinase"/>
    <property type="match status" value="1"/>
</dbReference>
<reference evidence="11" key="1">
    <citation type="journal article" date="2023" name="Insect Mol. Biol.">
        <title>Genome sequencing provides insights into the evolution of gene families encoding plant cell wall-degrading enzymes in longhorned beetles.</title>
        <authorList>
            <person name="Shin N.R."/>
            <person name="Okamura Y."/>
            <person name="Kirsch R."/>
            <person name="Pauchet Y."/>
        </authorList>
    </citation>
    <scope>NUCLEOTIDE SEQUENCE</scope>
    <source>
        <strain evidence="11">RBIC_L_NR</strain>
    </source>
</reference>
<organism evidence="11 12">
    <name type="scientific">Rhamnusium bicolor</name>
    <dbReference type="NCBI Taxonomy" id="1586634"/>
    <lineage>
        <taxon>Eukaryota</taxon>
        <taxon>Metazoa</taxon>
        <taxon>Ecdysozoa</taxon>
        <taxon>Arthropoda</taxon>
        <taxon>Hexapoda</taxon>
        <taxon>Insecta</taxon>
        <taxon>Pterygota</taxon>
        <taxon>Neoptera</taxon>
        <taxon>Endopterygota</taxon>
        <taxon>Coleoptera</taxon>
        <taxon>Polyphaga</taxon>
        <taxon>Cucujiformia</taxon>
        <taxon>Chrysomeloidea</taxon>
        <taxon>Cerambycidae</taxon>
        <taxon>Lepturinae</taxon>
        <taxon>Rhagiini</taxon>
        <taxon>Rhamnusium</taxon>
    </lineage>
</organism>
<keyword evidence="5" id="KW-0808">Transferase</keyword>
<feature type="domain" description="Thymidylate kinase-like" evidence="10">
    <location>
        <begin position="18"/>
        <end position="197"/>
    </location>
</feature>
<dbReference type="InterPro" id="IPR018094">
    <property type="entry name" value="Thymidylate_kinase"/>
</dbReference>
<dbReference type="EC" id="2.7.4.9" evidence="3"/>
<evidence type="ECO:0000256" key="7">
    <source>
        <dbReference type="ARBA" id="ARBA00022741"/>
    </source>
</evidence>
<evidence type="ECO:0000256" key="5">
    <source>
        <dbReference type="ARBA" id="ARBA00022679"/>
    </source>
</evidence>
<evidence type="ECO:0000256" key="9">
    <source>
        <dbReference type="ARBA" id="ARBA00022840"/>
    </source>
</evidence>
<evidence type="ECO:0000256" key="1">
    <source>
        <dbReference type="ARBA" id="ARBA00004992"/>
    </source>
</evidence>
<evidence type="ECO:0000256" key="4">
    <source>
        <dbReference type="ARBA" id="ARBA00017144"/>
    </source>
</evidence>
<dbReference type="GO" id="GO:0005634">
    <property type="term" value="C:nucleus"/>
    <property type="evidence" value="ECO:0007669"/>
    <property type="project" value="TreeGrafter"/>
</dbReference>
<protein>
    <recommendedName>
        <fullName evidence="4">Thymidylate kinase</fullName>
        <ecNumber evidence="3">2.7.4.9</ecNumber>
    </recommendedName>
</protein>
<dbReference type="GO" id="GO:0005524">
    <property type="term" value="F:ATP binding"/>
    <property type="evidence" value="ECO:0007669"/>
    <property type="project" value="UniProtKB-KW"/>
</dbReference>
<comment type="pathway">
    <text evidence="1">Pyrimidine metabolism; dTTP biosynthesis.</text>
</comment>
<evidence type="ECO:0000313" key="12">
    <source>
        <dbReference type="Proteomes" id="UP001162156"/>
    </source>
</evidence>
<keyword evidence="8" id="KW-0418">Kinase</keyword>
<dbReference type="GO" id="GO:0005739">
    <property type="term" value="C:mitochondrion"/>
    <property type="evidence" value="ECO:0007669"/>
    <property type="project" value="TreeGrafter"/>
</dbReference>
<dbReference type="HAMAP" id="MF_00165">
    <property type="entry name" value="Thymidylate_kinase"/>
    <property type="match status" value="1"/>
</dbReference>
<dbReference type="GO" id="GO:0006235">
    <property type="term" value="P:dTTP biosynthetic process"/>
    <property type="evidence" value="ECO:0007669"/>
    <property type="project" value="TreeGrafter"/>
</dbReference>
<dbReference type="NCBIfam" id="TIGR00041">
    <property type="entry name" value="DTMP_kinase"/>
    <property type="match status" value="1"/>
</dbReference>
<dbReference type="PANTHER" id="PTHR10344">
    <property type="entry name" value="THYMIDYLATE KINASE"/>
    <property type="match status" value="1"/>
</dbReference>
<dbReference type="Pfam" id="PF02223">
    <property type="entry name" value="Thymidylate_kin"/>
    <property type="match status" value="1"/>
</dbReference>
<evidence type="ECO:0000256" key="2">
    <source>
        <dbReference type="ARBA" id="ARBA00009776"/>
    </source>
</evidence>
<dbReference type="AlphaFoldDB" id="A0AAV8X5F7"/>
<dbReference type="GO" id="GO:0004550">
    <property type="term" value="F:nucleoside diphosphate kinase activity"/>
    <property type="evidence" value="ECO:0007669"/>
    <property type="project" value="TreeGrafter"/>
</dbReference>
<sequence>MQLFKIMGQIKRGALIVVEGLDRSGKSTQCKKLVQSLEKHNVKAKLMCFPDRSTLTGKLIDEYLKNKECKLNDHAIHLLFSANRWENVDNMKALLDDGVTLILDRYSYSGIAYSAAKKNMSLDWCKYPEIGLPKPDLVFLLTLSNEESLKRPGFGTERYENVEAQRKVAKVYSQLCNENDNWVVINAARSIEEVQKELVQKCIEKIDEVKMVPLGVLQ</sequence>
<proteinExistence type="inferred from homology"/>